<dbReference type="SUPFAM" id="SSF110391">
    <property type="entry name" value="GlpP-like"/>
    <property type="match status" value="1"/>
</dbReference>
<reference evidence="2 3" key="1">
    <citation type="submission" date="2014-12" db="EMBL/GenBank/DDBJ databases">
        <title>Draft genome sequence of Cohnella kolymensis strain B-2846.</title>
        <authorList>
            <person name="Karlyshev A.V."/>
            <person name="Kudryashova E.B."/>
        </authorList>
    </citation>
    <scope>NUCLEOTIDE SEQUENCE [LARGE SCALE GENOMIC DNA]</scope>
    <source>
        <strain evidence="2 3">VKM B-2846</strain>
    </source>
</reference>
<dbReference type="PANTHER" id="PTHR35787">
    <property type="entry name" value="GLYCEROL UPTAKE OPERON ANTITERMINATOR REGULATORY PROTEIN"/>
    <property type="match status" value="1"/>
</dbReference>
<keyword evidence="1" id="KW-0319">Glycerol metabolism</keyword>
<name>A0ABR5A9Y7_9BACL</name>
<evidence type="ECO:0000313" key="3">
    <source>
        <dbReference type="Proteomes" id="UP000054526"/>
    </source>
</evidence>
<sequence>MRSKLVIPAVRGFKEFDIALQCPQDVIFLLDGELIQLQGIVDAVKRVDKKIYLHLDMVKGIKDDEASIRFLAKAVKIDGVISTRTSSLLHAKKYGLSAIQRGFLIDSHSIHTIVRTALQVQPDYLELLPSFSLPKITQIKQETGLDVIMGGFIETHENMRAIFDAGAVAVSTSKVDLWR</sequence>
<protein>
    <recommendedName>
        <fullName evidence="1">Glycerol uptake operon antiterminator regulatory protein</fullName>
    </recommendedName>
</protein>
<comment type="function">
    <text evidence="1">Regulates expression of the glpD operon. In the presence of glycerol 3-phosphate (G3P) causes antitermination of transcription of glpD at the inverted repeat of the leader region to enhance its transcription. Binds and stabilizes glpD leader mRNA.</text>
</comment>
<dbReference type="Pfam" id="PF04309">
    <property type="entry name" value="G3P_antiterm"/>
    <property type="match status" value="1"/>
</dbReference>
<organism evidence="2 3">
    <name type="scientific">Cohnella kolymensis</name>
    <dbReference type="NCBI Taxonomy" id="1590652"/>
    <lineage>
        <taxon>Bacteria</taxon>
        <taxon>Bacillati</taxon>
        <taxon>Bacillota</taxon>
        <taxon>Bacilli</taxon>
        <taxon>Bacillales</taxon>
        <taxon>Paenibacillaceae</taxon>
        <taxon>Cohnella</taxon>
    </lineage>
</organism>
<dbReference type="EMBL" id="JXAL01000001">
    <property type="protein sequence ID" value="KIL37643.1"/>
    <property type="molecule type" value="Genomic_DNA"/>
</dbReference>
<dbReference type="PANTHER" id="PTHR35787:SF1">
    <property type="entry name" value="GLYCEROL UPTAKE OPERON ANTITERMINATOR REGULATORY PROTEIN"/>
    <property type="match status" value="1"/>
</dbReference>
<dbReference type="InterPro" id="IPR013785">
    <property type="entry name" value="Aldolase_TIM"/>
</dbReference>
<dbReference type="RefSeq" id="WP_041059384.1">
    <property type="nucleotide sequence ID" value="NZ_JXAL01000001.1"/>
</dbReference>
<keyword evidence="1" id="KW-0694">RNA-binding</keyword>
<dbReference type="Proteomes" id="UP000054526">
    <property type="component" value="Unassembled WGS sequence"/>
</dbReference>
<proteinExistence type="predicted"/>
<accession>A0ABR5A9Y7</accession>
<keyword evidence="1" id="KW-0804">Transcription</keyword>
<dbReference type="Gene3D" id="3.20.20.70">
    <property type="entry name" value="Aldolase class I"/>
    <property type="match status" value="1"/>
</dbReference>
<dbReference type="PIRSF" id="PIRSF016897">
    <property type="entry name" value="GlpP"/>
    <property type="match status" value="1"/>
</dbReference>
<comment type="caution">
    <text evidence="2">The sequence shown here is derived from an EMBL/GenBank/DDBJ whole genome shotgun (WGS) entry which is preliminary data.</text>
</comment>
<keyword evidence="1" id="KW-0805">Transcription regulation</keyword>
<gene>
    <name evidence="2" type="ORF">SD71_03330</name>
</gene>
<evidence type="ECO:0000256" key="1">
    <source>
        <dbReference type="PIRNR" id="PIRNR016897"/>
    </source>
</evidence>
<evidence type="ECO:0000313" key="2">
    <source>
        <dbReference type="EMBL" id="KIL37643.1"/>
    </source>
</evidence>
<dbReference type="InterPro" id="IPR006699">
    <property type="entry name" value="GlpP"/>
</dbReference>
<keyword evidence="3" id="KW-1185">Reference proteome</keyword>